<evidence type="ECO:0000313" key="1">
    <source>
        <dbReference type="EMBL" id="KAH3683101.1"/>
    </source>
</evidence>
<accession>A0A9P8TLC8</accession>
<dbReference type="EMBL" id="JAEUBG010003235">
    <property type="protein sequence ID" value="KAH3683101.1"/>
    <property type="molecule type" value="Genomic_DNA"/>
</dbReference>
<proteinExistence type="predicted"/>
<comment type="caution">
    <text evidence="1">The sequence shown here is derived from an EMBL/GenBank/DDBJ whole genome shotgun (WGS) entry which is preliminary data.</text>
</comment>
<keyword evidence="2" id="KW-1185">Reference proteome</keyword>
<sequence>MNRTKSNNVGLDITVIVLQSHDEATLGLDHLGNHVIDQTMFVVDVQFVKLGLVFSFVDFLEDVLESTIVLLQDGVLGGEEQVQLLADGKLERRMGETSDGFFSVSWDSWDDNWFSENSTTQDVSDGTVWRSPHLLQAELFDSLFIWSDGGTLDTNTVLLNGISRVNGDLIVGGVSGLNTQIVVLQFDIKVRQDQLVLDTLPDDSGHFITI</sequence>
<dbReference type="AlphaFoldDB" id="A0A9P8TLC8"/>
<reference evidence="1" key="1">
    <citation type="journal article" date="2021" name="Open Biol.">
        <title>Shared evolutionary footprints suggest mitochondrial oxidative damage underlies multiple complex I losses in fungi.</title>
        <authorList>
            <person name="Schikora-Tamarit M.A."/>
            <person name="Marcet-Houben M."/>
            <person name="Nosek J."/>
            <person name="Gabaldon T."/>
        </authorList>
    </citation>
    <scope>NUCLEOTIDE SEQUENCE</scope>
    <source>
        <strain evidence="1">CBS2887</strain>
    </source>
</reference>
<dbReference type="OrthoDB" id="7458062at2759"/>
<name>A0A9P8TLC8_WICPI</name>
<gene>
    <name evidence="1" type="ORF">WICPIJ_005926</name>
</gene>
<protein>
    <submittedName>
        <fullName evidence="1">Uncharacterized protein</fullName>
    </submittedName>
</protein>
<reference evidence="1" key="2">
    <citation type="submission" date="2021-01" db="EMBL/GenBank/DDBJ databases">
        <authorList>
            <person name="Schikora-Tamarit M.A."/>
        </authorList>
    </citation>
    <scope>NUCLEOTIDE SEQUENCE</scope>
    <source>
        <strain evidence="1">CBS2887</strain>
    </source>
</reference>
<organism evidence="1 2">
    <name type="scientific">Wickerhamomyces pijperi</name>
    <name type="common">Yeast</name>
    <name type="synonym">Pichia pijperi</name>
    <dbReference type="NCBI Taxonomy" id="599730"/>
    <lineage>
        <taxon>Eukaryota</taxon>
        <taxon>Fungi</taxon>
        <taxon>Dikarya</taxon>
        <taxon>Ascomycota</taxon>
        <taxon>Saccharomycotina</taxon>
        <taxon>Saccharomycetes</taxon>
        <taxon>Phaffomycetales</taxon>
        <taxon>Wickerhamomycetaceae</taxon>
        <taxon>Wickerhamomyces</taxon>
    </lineage>
</organism>
<evidence type="ECO:0000313" key="2">
    <source>
        <dbReference type="Proteomes" id="UP000774326"/>
    </source>
</evidence>
<dbReference type="Proteomes" id="UP000774326">
    <property type="component" value="Unassembled WGS sequence"/>
</dbReference>